<dbReference type="OrthoDB" id="6298545at2"/>
<evidence type="ECO:0000256" key="1">
    <source>
        <dbReference type="ARBA" id="ARBA00022490"/>
    </source>
</evidence>
<keyword evidence="2 4" id="KW-0235">DNA replication</keyword>
<dbReference type="InterPro" id="IPR036381">
    <property type="entry name" value="Tus_dom1"/>
</dbReference>
<dbReference type="Gene3D" id="3.50.14.10">
    <property type="entry name" value="Replication terminator Tus, domain 1 superfamily/Replication terminator Tus"/>
    <property type="match status" value="1"/>
</dbReference>
<keyword evidence="6" id="KW-0175">Coiled coil</keyword>
<protein>
    <recommendedName>
        <fullName evidence="4 5">DNA replication terminus site-binding protein</fullName>
        <shortName evidence="4">Ter-binding protein</shortName>
    </recommendedName>
</protein>
<dbReference type="RefSeq" id="WP_103750787.1">
    <property type="nucleotide sequence ID" value="NZ_PQGD01000003.1"/>
</dbReference>
<evidence type="ECO:0000256" key="6">
    <source>
        <dbReference type="SAM" id="Coils"/>
    </source>
</evidence>
<keyword evidence="1 4" id="KW-0963">Cytoplasm</keyword>
<sequence length="311" mass="35270">MASYDIVERLTSTFRELEHELAALRDDLQNCRLLAGRVFELPEVKKEDEHSPLTRIRVIQHVGKAALAQALGHFGHLFIQQQSEARSSKAAVRLPGVICFQVTPPQQKIIEDRVAHINTLKMTFENIVTVESGLPTTARFEWVHRYLPGLITLNAYRTVTLLNDPGTLRFGWANKHIIKNLTRDEVLAQLEKSLKSPRAVAPWTREQWQARLEREHQDVAALPERAKLKIKRPVKVQPIARVWYPGQQKQVQHACPSPIIALISGTGGVSVPDIGELLDYDAENVQHRYKPEAQSLTPIIPRLHLYVANES</sequence>
<reference evidence="7 8" key="1">
    <citation type="submission" date="2018-01" db="EMBL/GenBank/DDBJ databases">
        <title>Superficieibacter electus gen. nov., sp. nov., an extended-spectrum beta-lactamase possessing member of the Enterobacteriaceae family, isolated from intensive care unit surfaces.</title>
        <authorList>
            <person name="Potter R.F."/>
            <person name="D'Souza A.W."/>
        </authorList>
    </citation>
    <scope>NUCLEOTIDE SEQUENCE [LARGE SCALE GENOMIC DNA]</scope>
    <source>
        <strain evidence="7 8">BP-1</strain>
    </source>
</reference>
<feature type="coiled-coil region" evidence="6">
    <location>
        <begin position="7"/>
        <end position="34"/>
    </location>
</feature>
<comment type="function">
    <text evidence="4">Trans-acting protein required for termination of DNA replication. Binds to DNA replication terminator sequences (terA to terF) to prevent the passage of replication forks. The termination efficiency will be affected by the affinity of this protein for the terminator sequence.</text>
</comment>
<dbReference type="InterPro" id="IPR008865">
    <property type="entry name" value="DNA_replication_term_site-bd"/>
</dbReference>
<comment type="caution">
    <text evidence="7">The sequence shown here is derived from an EMBL/GenBank/DDBJ whole genome shotgun (WGS) entry which is preliminary data.</text>
</comment>
<dbReference type="Gene3D" id="3.30.54.10">
    <property type="match status" value="1"/>
</dbReference>
<dbReference type="EMBL" id="PQGD01000003">
    <property type="protein sequence ID" value="POP50012.1"/>
    <property type="molecule type" value="Genomic_DNA"/>
</dbReference>
<dbReference type="Proteomes" id="UP000247005">
    <property type="component" value="Unassembled WGS sequence"/>
</dbReference>
<dbReference type="NCBIfam" id="TIGR02648">
    <property type="entry name" value="rep_term_tus"/>
    <property type="match status" value="1"/>
</dbReference>
<evidence type="ECO:0000313" key="7">
    <source>
        <dbReference type="EMBL" id="POP50012.1"/>
    </source>
</evidence>
<proteinExistence type="inferred from homology"/>
<evidence type="ECO:0000313" key="8">
    <source>
        <dbReference type="Proteomes" id="UP000247005"/>
    </source>
</evidence>
<organism evidence="7 8">
    <name type="scientific">Superficieibacter electus</name>
    <dbReference type="NCBI Taxonomy" id="2022662"/>
    <lineage>
        <taxon>Bacteria</taxon>
        <taxon>Pseudomonadati</taxon>
        <taxon>Pseudomonadota</taxon>
        <taxon>Gammaproteobacteria</taxon>
        <taxon>Enterobacterales</taxon>
        <taxon>Enterobacteriaceae</taxon>
        <taxon>Superficieibacter</taxon>
    </lineage>
</organism>
<keyword evidence="3 4" id="KW-0238">DNA-binding</keyword>
<name>A0A2P5GTY5_9ENTR</name>
<dbReference type="HAMAP" id="MF_00483">
    <property type="entry name" value="Rep_term_Tus"/>
    <property type="match status" value="1"/>
</dbReference>
<comment type="subcellular location">
    <subcellularLocation>
        <location evidence="4">Cytoplasm</location>
    </subcellularLocation>
</comment>
<gene>
    <name evidence="4" type="primary">tus</name>
    <name evidence="7" type="ORF">CHU32_04295</name>
</gene>
<dbReference type="Pfam" id="PF05472">
    <property type="entry name" value="Ter"/>
    <property type="match status" value="1"/>
</dbReference>
<dbReference type="SUPFAM" id="SSF56596">
    <property type="entry name" value="Replication terminator protein (Tus)"/>
    <property type="match status" value="1"/>
</dbReference>
<evidence type="ECO:0000256" key="4">
    <source>
        <dbReference type="HAMAP-Rule" id="MF_00483"/>
    </source>
</evidence>
<dbReference type="GO" id="GO:0003677">
    <property type="term" value="F:DNA binding"/>
    <property type="evidence" value="ECO:0007669"/>
    <property type="project" value="UniProtKB-UniRule"/>
</dbReference>
<dbReference type="AlphaFoldDB" id="A0A2P5GTY5"/>
<comment type="similarity">
    <text evidence="4">Belongs to the Tus family.</text>
</comment>
<dbReference type="GO" id="GO:0005737">
    <property type="term" value="C:cytoplasm"/>
    <property type="evidence" value="ECO:0007669"/>
    <property type="project" value="UniProtKB-SubCell"/>
</dbReference>
<dbReference type="GO" id="GO:0006274">
    <property type="term" value="P:DNA replication termination"/>
    <property type="evidence" value="ECO:0007669"/>
    <property type="project" value="UniProtKB-UniRule"/>
</dbReference>
<accession>A0A2P5GTY5</accession>
<evidence type="ECO:0000256" key="2">
    <source>
        <dbReference type="ARBA" id="ARBA00022705"/>
    </source>
</evidence>
<evidence type="ECO:0000256" key="3">
    <source>
        <dbReference type="ARBA" id="ARBA00023125"/>
    </source>
</evidence>
<evidence type="ECO:0000256" key="5">
    <source>
        <dbReference type="NCBIfam" id="TIGR02648"/>
    </source>
</evidence>
<dbReference type="InterPro" id="IPR036384">
    <property type="entry name" value="Tus_sf"/>
</dbReference>